<feature type="region of interest" description="Disordered" evidence="1">
    <location>
        <begin position="505"/>
        <end position="527"/>
    </location>
</feature>
<feature type="region of interest" description="Disordered" evidence="1">
    <location>
        <begin position="463"/>
        <end position="489"/>
    </location>
</feature>
<feature type="region of interest" description="Disordered" evidence="1">
    <location>
        <begin position="330"/>
        <end position="355"/>
    </location>
</feature>
<accession>A0AA35ZYK2</accession>
<evidence type="ECO:0008006" key="4">
    <source>
        <dbReference type="Google" id="ProtNLM"/>
    </source>
</evidence>
<sequence length="581" mass="64454">MEDWHNINSGRSVVMSFALELQLNGATCRNNKLEINVARHGRKTLPLPSGKINQNPRNAEPLGQNTGIHGGGFTDHITYAQVTGHSKSRQPNNNIHQTSAPIRLHTDDGMDRWLTKSTLIGEAKSLELLGHMPTLISIHSEHRPSIKYLGGMLALISFDSTVAAREFQENEGNWKDTFKWMKMGSTAVTKSKRIIWIRIVGPPIRLWNNSNFSAIVGKFGKIVVPIDHITSRVDLSVVKLAILTDKLTKINEEIQVEADGRSFHVGIVEYEDEPWFPFKFDNEEHPYEDQVLDDKTENESMVSESNNWNSIEEDEGVSATWINDMEEGEIIQDGNPNSPTYHTAEKTNEGGDDPTMSCTVVGDDTEHHQRTTSATKTNESGEERPILEKGVYEATLNFQDNSKDNGKTDRVAALDNQTNPIPSDLQSLGPMKIVNFPTSLAQSGCFGPFPSFKYTPPSVGQHSFDNGHVRSSLKRRRLQRSPPSELTNSIPRTTLFQATERSRPPPIIISTTTTDDPTQIPQPSTGQNIDVQTHELTDLVVESTKIEATAAVGSLIGFEIEPNNCILAEILGVSGEHNVPQ</sequence>
<dbReference type="EMBL" id="OX465085">
    <property type="protein sequence ID" value="CAI9301206.1"/>
    <property type="molecule type" value="Genomic_DNA"/>
</dbReference>
<name>A0AA35ZYK2_LACSI</name>
<organism evidence="2 3">
    <name type="scientific">Lactuca saligna</name>
    <name type="common">Willowleaf lettuce</name>
    <dbReference type="NCBI Taxonomy" id="75948"/>
    <lineage>
        <taxon>Eukaryota</taxon>
        <taxon>Viridiplantae</taxon>
        <taxon>Streptophyta</taxon>
        <taxon>Embryophyta</taxon>
        <taxon>Tracheophyta</taxon>
        <taxon>Spermatophyta</taxon>
        <taxon>Magnoliopsida</taxon>
        <taxon>eudicotyledons</taxon>
        <taxon>Gunneridae</taxon>
        <taxon>Pentapetalae</taxon>
        <taxon>asterids</taxon>
        <taxon>campanulids</taxon>
        <taxon>Asterales</taxon>
        <taxon>Asteraceae</taxon>
        <taxon>Cichorioideae</taxon>
        <taxon>Cichorieae</taxon>
        <taxon>Lactucinae</taxon>
        <taxon>Lactuca</taxon>
    </lineage>
</organism>
<reference evidence="2" key="1">
    <citation type="submission" date="2023-04" db="EMBL/GenBank/DDBJ databases">
        <authorList>
            <person name="Vijverberg K."/>
            <person name="Xiong W."/>
            <person name="Schranz E."/>
        </authorList>
    </citation>
    <scope>NUCLEOTIDE SEQUENCE</scope>
</reference>
<feature type="compositionally biased region" description="Low complexity" evidence="1">
    <location>
        <begin position="508"/>
        <end position="525"/>
    </location>
</feature>
<protein>
    <recommendedName>
        <fullName evidence="4">DUF4283 domain-containing protein</fullName>
    </recommendedName>
</protein>
<keyword evidence="3" id="KW-1185">Reference proteome</keyword>
<evidence type="ECO:0000313" key="3">
    <source>
        <dbReference type="Proteomes" id="UP001177003"/>
    </source>
</evidence>
<dbReference type="PANTHER" id="PTHR34427:SF5">
    <property type="entry name" value="DUF4283 DOMAIN-CONTAINING PROTEIN"/>
    <property type="match status" value="1"/>
</dbReference>
<evidence type="ECO:0000256" key="1">
    <source>
        <dbReference type="SAM" id="MobiDB-lite"/>
    </source>
</evidence>
<dbReference type="PANTHER" id="PTHR34427">
    <property type="entry name" value="DUF4283 DOMAIN PROTEIN"/>
    <property type="match status" value="1"/>
</dbReference>
<dbReference type="AlphaFoldDB" id="A0AA35ZYK2"/>
<proteinExistence type="predicted"/>
<dbReference type="Proteomes" id="UP001177003">
    <property type="component" value="Chromosome 9"/>
</dbReference>
<evidence type="ECO:0000313" key="2">
    <source>
        <dbReference type="EMBL" id="CAI9301206.1"/>
    </source>
</evidence>
<gene>
    <name evidence="2" type="ORF">LSALG_LOCUS39778</name>
</gene>